<feature type="transmembrane region" description="Helical" evidence="8">
    <location>
        <begin position="156"/>
        <end position="176"/>
    </location>
</feature>
<feature type="transmembrane region" description="Helical" evidence="8">
    <location>
        <begin position="65"/>
        <end position="88"/>
    </location>
</feature>
<accession>A0ABZ0UIS0</accession>
<evidence type="ECO:0000256" key="6">
    <source>
        <dbReference type="ARBA" id="ARBA00022989"/>
    </source>
</evidence>
<keyword evidence="6 8" id="KW-1133">Transmembrane helix</keyword>
<evidence type="ECO:0000256" key="1">
    <source>
        <dbReference type="ARBA" id="ARBA00004651"/>
    </source>
</evidence>
<evidence type="ECO:0000256" key="8">
    <source>
        <dbReference type="SAM" id="Phobius"/>
    </source>
</evidence>
<keyword evidence="4" id="KW-1003">Cell membrane</keyword>
<evidence type="ECO:0000256" key="3">
    <source>
        <dbReference type="ARBA" id="ARBA00022448"/>
    </source>
</evidence>
<dbReference type="InterPro" id="IPR002549">
    <property type="entry name" value="AI-2E-like"/>
</dbReference>
<keyword evidence="7 8" id="KW-0472">Membrane</keyword>
<comment type="similarity">
    <text evidence="2">Belongs to the autoinducer-2 exporter (AI-2E) (TC 2.A.86) family.</text>
</comment>
<dbReference type="RefSeq" id="WP_323732946.1">
    <property type="nucleotide sequence ID" value="NZ_CP110820.1"/>
</dbReference>
<gene>
    <name evidence="9" type="ORF">Bandiella_00083</name>
</gene>
<organism evidence="9 10">
    <name type="scientific">Candidatus Bandiella euplotis</name>
    <dbReference type="NCBI Taxonomy" id="1664265"/>
    <lineage>
        <taxon>Bacteria</taxon>
        <taxon>Pseudomonadati</taxon>
        <taxon>Pseudomonadota</taxon>
        <taxon>Alphaproteobacteria</taxon>
        <taxon>Rickettsiales</taxon>
        <taxon>Candidatus Midichloriaceae</taxon>
        <taxon>Candidatus Bandiella</taxon>
    </lineage>
</organism>
<feature type="transmembrane region" description="Helical" evidence="8">
    <location>
        <begin position="315"/>
        <end position="345"/>
    </location>
</feature>
<dbReference type="Pfam" id="PF01594">
    <property type="entry name" value="AI-2E_transport"/>
    <property type="match status" value="1"/>
</dbReference>
<dbReference type="PANTHER" id="PTHR21716">
    <property type="entry name" value="TRANSMEMBRANE PROTEIN"/>
    <property type="match status" value="1"/>
</dbReference>
<evidence type="ECO:0000256" key="4">
    <source>
        <dbReference type="ARBA" id="ARBA00022475"/>
    </source>
</evidence>
<protein>
    <submittedName>
        <fullName evidence="9">AI-2E family transporter</fullName>
    </submittedName>
</protein>
<feature type="transmembrane region" description="Helical" evidence="8">
    <location>
        <begin position="218"/>
        <end position="244"/>
    </location>
</feature>
<name>A0ABZ0UIS0_9RICK</name>
<sequence length="356" mass="40615">MNSNNNVSQYQLLIIAGFFAAFIAVIFTFTTIFIPFILAFAFAYFLEPLIRYMTLRRKLNKTFSITIVLLGFFAGFFLLFYYLIPIFLAETDGLLTKLNVQYYFSKITVMNYVTDILRENFPAFAHMMQSSLDDISTFFFKFSNQIFTNIINSGRFLLNLATILLITPILTFYFAFDMQKIKDCLKNLIPKNHKQDVLNLINEVNTTLSKYLKGQITVCIILGIYYSVALLALGIDYAVVLGIFSGISLFIPYLGIAFSFILTAILGFIEFKTFNILLYLTAVYVCGHIMEGVFITPKLIGKSLNLHPLWIILGLFLGGSLLGFFGILLAIPLTAIIAVFIRFIVRLYKKSKLYKY</sequence>
<keyword evidence="5 8" id="KW-0812">Transmembrane</keyword>
<dbReference type="EMBL" id="CP110820">
    <property type="protein sequence ID" value="WPX95981.1"/>
    <property type="molecule type" value="Genomic_DNA"/>
</dbReference>
<evidence type="ECO:0000256" key="2">
    <source>
        <dbReference type="ARBA" id="ARBA00009773"/>
    </source>
</evidence>
<keyword evidence="10" id="KW-1185">Reference proteome</keyword>
<comment type="subcellular location">
    <subcellularLocation>
        <location evidence="1">Cell membrane</location>
        <topology evidence="1">Multi-pass membrane protein</topology>
    </subcellularLocation>
</comment>
<evidence type="ECO:0000313" key="9">
    <source>
        <dbReference type="EMBL" id="WPX95981.1"/>
    </source>
</evidence>
<evidence type="ECO:0000313" key="10">
    <source>
        <dbReference type="Proteomes" id="UP001327219"/>
    </source>
</evidence>
<evidence type="ECO:0000256" key="5">
    <source>
        <dbReference type="ARBA" id="ARBA00022692"/>
    </source>
</evidence>
<feature type="transmembrane region" description="Helical" evidence="8">
    <location>
        <begin position="12"/>
        <end position="45"/>
    </location>
</feature>
<feature type="transmembrane region" description="Helical" evidence="8">
    <location>
        <begin position="250"/>
        <end position="269"/>
    </location>
</feature>
<keyword evidence="3" id="KW-0813">Transport</keyword>
<dbReference type="Proteomes" id="UP001327219">
    <property type="component" value="Chromosome"/>
</dbReference>
<evidence type="ECO:0000256" key="7">
    <source>
        <dbReference type="ARBA" id="ARBA00023136"/>
    </source>
</evidence>
<dbReference type="PANTHER" id="PTHR21716:SF53">
    <property type="entry name" value="PERMEASE PERM-RELATED"/>
    <property type="match status" value="1"/>
</dbReference>
<feature type="transmembrane region" description="Helical" evidence="8">
    <location>
        <begin position="276"/>
        <end position="295"/>
    </location>
</feature>
<proteinExistence type="inferred from homology"/>
<reference evidence="9 10" key="1">
    <citation type="submission" date="2022-11" db="EMBL/GenBank/DDBJ databases">
        <title>Host association and intracellularity evolved multiple times independently in the Rickettsiales.</title>
        <authorList>
            <person name="Castelli M."/>
            <person name="Nardi T."/>
            <person name="Gammuto L."/>
            <person name="Bellinzona G."/>
            <person name="Sabaneyeva E."/>
            <person name="Potekhin A."/>
            <person name="Serra V."/>
            <person name="Petroni G."/>
            <person name="Sassera D."/>
        </authorList>
    </citation>
    <scope>NUCLEOTIDE SEQUENCE [LARGE SCALE GENOMIC DNA]</scope>
    <source>
        <strain evidence="9 10">NDG2</strain>
    </source>
</reference>